<keyword evidence="4" id="KW-0762">Sugar transport</keyword>
<organism evidence="10 11">
    <name type="scientific">Clostridium tarantellae</name>
    <dbReference type="NCBI Taxonomy" id="39493"/>
    <lineage>
        <taxon>Bacteria</taxon>
        <taxon>Bacillati</taxon>
        <taxon>Bacillota</taxon>
        <taxon>Clostridia</taxon>
        <taxon>Eubacteriales</taxon>
        <taxon>Clostridiaceae</taxon>
        <taxon>Clostridium</taxon>
    </lineage>
</organism>
<keyword evidence="2" id="KW-0813">Transport</keyword>
<dbReference type="AlphaFoldDB" id="A0A6I1MQZ5"/>
<gene>
    <name evidence="10" type="ORF">GBZ86_15970</name>
</gene>
<feature type="transmembrane region" description="Helical" evidence="9">
    <location>
        <begin position="136"/>
        <end position="157"/>
    </location>
</feature>
<feature type="transmembrane region" description="Helical" evidence="9">
    <location>
        <begin position="196"/>
        <end position="217"/>
    </location>
</feature>
<reference evidence="10 11" key="1">
    <citation type="submission" date="2019-10" db="EMBL/GenBank/DDBJ databases">
        <title>The Genome Sequence of Clostridium tarantellae Isolated from Fish Brain.</title>
        <authorList>
            <person name="Bano L."/>
            <person name="Kiel M."/>
            <person name="Sales G."/>
            <person name="Doxey A.C."/>
            <person name="Mansfield M.J."/>
            <person name="Schiavone M."/>
            <person name="Rossetto O."/>
            <person name="Pirazzini M."/>
            <person name="Dobrindt U."/>
            <person name="Montecucco C."/>
        </authorList>
    </citation>
    <scope>NUCLEOTIDE SEQUENCE [LARGE SCALE GENOMIC DNA]</scope>
    <source>
        <strain evidence="10 11">DSM 3997</strain>
    </source>
</reference>
<dbReference type="InterPro" id="IPR004684">
    <property type="entry name" value="2keto-3dGluconate_permease"/>
</dbReference>
<proteinExistence type="inferred from homology"/>
<dbReference type="RefSeq" id="WP_152892303.1">
    <property type="nucleotide sequence ID" value="NZ_WHJC01000507.1"/>
</dbReference>
<feature type="transmembrane region" description="Helical" evidence="9">
    <location>
        <begin position="223"/>
        <end position="241"/>
    </location>
</feature>
<feature type="transmembrane region" description="Helical" evidence="9">
    <location>
        <begin position="37"/>
        <end position="61"/>
    </location>
</feature>
<feature type="transmembrane region" description="Helical" evidence="9">
    <location>
        <begin position="284"/>
        <end position="305"/>
    </location>
</feature>
<keyword evidence="3" id="KW-1003">Cell membrane</keyword>
<feature type="transmembrane region" description="Helical" evidence="9">
    <location>
        <begin position="12"/>
        <end position="31"/>
    </location>
</feature>
<dbReference type="Pfam" id="PF03812">
    <property type="entry name" value="KdgT"/>
    <property type="match status" value="1"/>
</dbReference>
<evidence type="ECO:0000313" key="11">
    <source>
        <dbReference type="Proteomes" id="UP000430345"/>
    </source>
</evidence>
<comment type="caution">
    <text evidence="10">The sequence shown here is derived from an EMBL/GenBank/DDBJ whole genome shotgun (WGS) entry which is preliminary data.</text>
</comment>
<evidence type="ECO:0000256" key="9">
    <source>
        <dbReference type="SAM" id="Phobius"/>
    </source>
</evidence>
<dbReference type="OrthoDB" id="2833at2"/>
<dbReference type="EMBL" id="WHJC01000507">
    <property type="protein sequence ID" value="MPQ45213.1"/>
    <property type="molecule type" value="Genomic_DNA"/>
</dbReference>
<keyword evidence="8 9" id="KW-0472">Membrane</keyword>
<dbReference type="GO" id="GO:0016020">
    <property type="term" value="C:membrane"/>
    <property type="evidence" value="ECO:0007669"/>
    <property type="project" value="InterPro"/>
</dbReference>
<evidence type="ECO:0000256" key="3">
    <source>
        <dbReference type="ARBA" id="ARBA00022475"/>
    </source>
</evidence>
<protein>
    <submittedName>
        <fullName evidence="10">2-keto-3-deoxygluconate permease</fullName>
    </submittedName>
</protein>
<evidence type="ECO:0000256" key="8">
    <source>
        <dbReference type="ARBA" id="ARBA00023136"/>
    </source>
</evidence>
<evidence type="ECO:0000313" key="10">
    <source>
        <dbReference type="EMBL" id="MPQ45213.1"/>
    </source>
</evidence>
<keyword evidence="11" id="KW-1185">Reference proteome</keyword>
<keyword evidence="5 9" id="KW-0812">Transmembrane</keyword>
<name>A0A6I1MQZ5_9CLOT</name>
<evidence type="ECO:0000256" key="2">
    <source>
        <dbReference type="ARBA" id="ARBA00022448"/>
    </source>
</evidence>
<keyword evidence="7 9" id="KW-1133">Transmembrane helix</keyword>
<evidence type="ECO:0000256" key="1">
    <source>
        <dbReference type="ARBA" id="ARBA00006430"/>
    </source>
</evidence>
<evidence type="ECO:0000256" key="7">
    <source>
        <dbReference type="ARBA" id="ARBA00022989"/>
    </source>
</evidence>
<evidence type="ECO:0000256" key="5">
    <source>
        <dbReference type="ARBA" id="ARBA00022692"/>
    </source>
</evidence>
<dbReference type="Proteomes" id="UP000430345">
    <property type="component" value="Unassembled WGS sequence"/>
</dbReference>
<evidence type="ECO:0000256" key="6">
    <source>
        <dbReference type="ARBA" id="ARBA00022847"/>
    </source>
</evidence>
<evidence type="ECO:0000256" key="4">
    <source>
        <dbReference type="ARBA" id="ARBA00022597"/>
    </source>
</evidence>
<accession>A0A6I1MQZ5</accession>
<dbReference type="GO" id="GO:0015649">
    <property type="term" value="F:2-keto-3-deoxygluconate:proton symporter activity"/>
    <property type="evidence" value="ECO:0007669"/>
    <property type="project" value="InterPro"/>
</dbReference>
<keyword evidence="6" id="KW-0769">Symport</keyword>
<feature type="transmembrane region" description="Helical" evidence="9">
    <location>
        <begin position="163"/>
        <end position="184"/>
    </location>
</feature>
<comment type="similarity">
    <text evidence="1">Belongs to the KdgT transporter family.</text>
</comment>
<sequence>MQIPILKTMKKVPGGMMVVPLLLGALINTFFPHCLEIGGFTTALFKKGAVPLIGLFLFCMGSQIKANKAGLPVVKGFVSLISKFIVGLIITLTVGHFFGAAGIFGLTPMVLMAAFGSANTGLYVSLADQYGNEDDVAAGAIVALSGGAFFTMLALGVSGLANIPIMSMVAVILPVIIGFILGNLDEDFRKFLKAGQHVLTPFFSFALGAGMNFHALIDSGVSGITLGIAVTLITGFVNYFIHGLLWEKKAVNFAVGTTAGNQLATPLAVVAADASLTPFLTSATAQIATSILITAILCPFIVGYVDKRLKIKKSTKNNAQIKAA</sequence>